<feature type="compositionally biased region" description="Basic and acidic residues" evidence="1">
    <location>
        <begin position="60"/>
        <end position="72"/>
    </location>
</feature>
<name>A0A2T0FMT8_9ASCO</name>
<feature type="region of interest" description="Disordered" evidence="1">
    <location>
        <begin position="17"/>
        <end position="96"/>
    </location>
</feature>
<feature type="compositionally biased region" description="Basic and acidic residues" evidence="1">
    <location>
        <begin position="154"/>
        <end position="167"/>
    </location>
</feature>
<keyword evidence="3" id="KW-1185">Reference proteome</keyword>
<feature type="compositionally biased region" description="Basic and acidic residues" evidence="1">
    <location>
        <begin position="17"/>
        <end position="26"/>
    </location>
</feature>
<feature type="region of interest" description="Disordered" evidence="1">
    <location>
        <begin position="122"/>
        <end position="419"/>
    </location>
</feature>
<dbReference type="OrthoDB" id="2504266at2759"/>
<feature type="compositionally biased region" description="Basic and acidic residues" evidence="1">
    <location>
        <begin position="43"/>
        <end position="52"/>
    </location>
</feature>
<feature type="compositionally biased region" description="Polar residues" evidence="1">
    <location>
        <begin position="353"/>
        <end position="365"/>
    </location>
</feature>
<feature type="compositionally biased region" description="Polar residues" evidence="1">
    <location>
        <begin position="229"/>
        <end position="249"/>
    </location>
</feature>
<dbReference type="EMBL" id="NDIQ01000022">
    <property type="protein sequence ID" value="PRT56285.1"/>
    <property type="molecule type" value="Genomic_DNA"/>
</dbReference>
<protein>
    <submittedName>
        <fullName evidence="2">Uncharacterized protein</fullName>
    </submittedName>
</protein>
<dbReference type="RefSeq" id="XP_024666230.1">
    <property type="nucleotide sequence ID" value="XM_024810462.1"/>
</dbReference>
<dbReference type="AlphaFoldDB" id="A0A2T0FMT8"/>
<accession>A0A2T0FMT8</accession>
<feature type="compositionally biased region" description="Polar residues" evidence="1">
    <location>
        <begin position="303"/>
        <end position="313"/>
    </location>
</feature>
<gene>
    <name evidence="2" type="ORF">B9G98_03905</name>
</gene>
<feature type="compositionally biased region" description="Polar residues" evidence="1">
    <location>
        <begin position="405"/>
        <end position="419"/>
    </location>
</feature>
<reference evidence="2 3" key="1">
    <citation type="submission" date="2017-04" db="EMBL/GenBank/DDBJ databases">
        <title>Genome sequencing of [Candida] sorbophila.</title>
        <authorList>
            <person name="Ahn J.O."/>
        </authorList>
    </citation>
    <scope>NUCLEOTIDE SEQUENCE [LARGE SCALE GENOMIC DNA]</scope>
    <source>
        <strain evidence="2 3">DS02</strain>
    </source>
</reference>
<feature type="compositionally biased region" description="Polar residues" evidence="1">
    <location>
        <begin position="376"/>
        <end position="386"/>
    </location>
</feature>
<dbReference type="Proteomes" id="UP000238350">
    <property type="component" value="Unassembled WGS sequence"/>
</dbReference>
<dbReference type="GeneID" id="36517653"/>
<organism evidence="2 3">
    <name type="scientific">Wickerhamiella sorbophila</name>
    <dbReference type="NCBI Taxonomy" id="45607"/>
    <lineage>
        <taxon>Eukaryota</taxon>
        <taxon>Fungi</taxon>
        <taxon>Dikarya</taxon>
        <taxon>Ascomycota</taxon>
        <taxon>Saccharomycotina</taxon>
        <taxon>Dipodascomycetes</taxon>
        <taxon>Dipodascales</taxon>
        <taxon>Trichomonascaceae</taxon>
        <taxon>Wickerhamiella</taxon>
    </lineage>
</organism>
<evidence type="ECO:0000313" key="2">
    <source>
        <dbReference type="EMBL" id="PRT56285.1"/>
    </source>
</evidence>
<sequence length="465" mass="50679">MRERVRYSVAELEALKESPLVEKPDGFEGIPAEWLEPTARWKTPSERKEVPARRQRNHHKSDGNQRNYPHESSRHHKRDAVEDADSEALPEWDDVSEPWVHSAAGNIEEFEHWKQKQRRAALQEAGFDDVHEDTVKASSSVQEEATKAAPEAEDAPKAEEKPERTIDIWDAQNVSFKKTGGASRFSFMGQQRQMPPATAPAKPDTGNDDFFNSLLEKRSTPDSSAPPGLTQTNRPRQQQGMNQPSINGQGYQGQGFPVAPTGYQVPPGYPMHFQAPPGFQGPPGMQAYPGVQAPPGMQAPPGLQQNSQVTGTPTKPPGLQQTPQKTPTSSNSPNSSGMQGTHLGMQPPPGLQKTPQNQATPSKTPGNPGAPPGLTQVPQLPGTPSKTPGIPHGHMQMPPGLNPSPMHQNAMSQGMMNMSPGQYPPGMTAPPGLHPQMMGYPYRYDPRMGQYNGSQANSYNRPPGL</sequence>
<proteinExistence type="predicted"/>
<evidence type="ECO:0000256" key="1">
    <source>
        <dbReference type="SAM" id="MobiDB-lite"/>
    </source>
</evidence>
<comment type="caution">
    <text evidence="2">The sequence shown here is derived from an EMBL/GenBank/DDBJ whole genome shotgun (WGS) entry which is preliminary data.</text>
</comment>
<feature type="compositionally biased region" description="Low complexity" evidence="1">
    <location>
        <begin position="273"/>
        <end position="287"/>
    </location>
</feature>
<evidence type="ECO:0000313" key="3">
    <source>
        <dbReference type="Proteomes" id="UP000238350"/>
    </source>
</evidence>
<feature type="compositionally biased region" description="Low complexity" evidence="1">
    <location>
        <begin position="320"/>
        <end position="336"/>
    </location>
</feature>
<feature type="compositionally biased region" description="Acidic residues" evidence="1">
    <location>
        <begin position="82"/>
        <end position="96"/>
    </location>
</feature>